<proteinExistence type="predicted"/>
<dbReference type="AlphaFoldDB" id="A0A3P5Z015"/>
<dbReference type="SUPFAM" id="SSF49562">
    <property type="entry name" value="C2 domain (Calcium/lipid-binding domain, CaLB)"/>
    <property type="match status" value="1"/>
</dbReference>
<name>A0A3P5Z015_BRACM</name>
<sequence>MVVKILPAVESSWKDVSGGGCGFAMATSESGKLITCGSTDDLGQIYVTSGKHCETPEPFPLPPEVCVQKAEAGWDHCVAVTESHEVYTWGWKECIPTGRVFGQVEGDSCEMNTSFSAEQEVSTQVLIFHQCIIPDIRSEPTPIPTFDGQVCRKQRMTTVFTETRFTIRCTKAVRCTKCQHSEAVFFQQVGKTGVRGDRIMKETKKEENTWEPFWDEEFECQLTVPELGLLRVEVHNYNMLAKDNFSGRHVCLWRA</sequence>
<dbReference type="PROSITE" id="PS50012">
    <property type="entry name" value="RCC1_3"/>
    <property type="match status" value="1"/>
</dbReference>
<dbReference type="InterPro" id="IPR009091">
    <property type="entry name" value="RCC1/BLIP-II"/>
</dbReference>
<dbReference type="InterPro" id="IPR035892">
    <property type="entry name" value="C2_domain_sf"/>
</dbReference>
<dbReference type="Pfam" id="PF13540">
    <property type="entry name" value="RCC1_2"/>
    <property type="match status" value="1"/>
</dbReference>
<organism evidence="3">
    <name type="scientific">Brassica campestris</name>
    <name type="common">Field mustard</name>
    <dbReference type="NCBI Taxonomy" id="3711"/>
    <lineage>
        <taxon>Eukaryota</taxon>
        <taxon>Viridiplantae</taxon>
        <taxon>Streptophyta</taxon>
        <taxon>Embryophyta</taxon>
        <taxon>Tracheophyta</taxon>
        <taxon>Spermatophyta</taxon>
        <taxon>Magnoliopsida</taxon>
        <taxon>eudicotyledons</taxon>
        <taxon>Gunneridae</taxon>
        <taxon>Pentapetalae</taxon>
        <taxon>rosids</taxon>
        <taxon>malvids</taxon>
        <taxon>Brassicales</taxon>
        <taxon>Brassicaceae</taxon>
        <taxon>Brassiceae</taxon>
        <taxon>Brassica</taxon>
    </lineage>
</organism>
<protein>
    <recommendedName>
        <fullName evidence="2">C2 domain-containing protein</fullName>
    </recommendedName>
</protein>
<evidence type="ECO:0000313" key="3">
    <source>
        <dbReference type="EMBL" id="VDC66520.1"/>
    </source>
</evidence>
<dbReference type="EMBL" id="LR031569">
    <property type="protein sequence ID" value="VDC66520.1"/>
    <property type="molecule type" value="Genomic_DNA"/>
</dbReference>
<accession>A0A3P5Z015</accession>
<dbReference type="InterPro" id="IPR000408">
    <property type="entry name" value="Reg_chr_condens"/>
</dbReference>
<evidence type="ECO:0000259" key="2">
    <source>
        <dbReference type="PROSITE" id="PS50004"/>
    </source>
</evidence>
<reference evidence="3" key="1">
    <citation type="submission" date="2018-11" db="EMBL/GenBank/DDBJ databases">
        <authorList>
            <consortium name="Genoscope - CEA"/>
            <person name="William W."/>
        </authorList>
    </citation>
    <scope>NUCLEOTIDE SEQUENCE</scope>
</reference>
<dbReference type="SUPFAM" id="SSF50985">
    <property type="entry name" value="RCC1/BLIP-II"/>
    <property type="match status" value="1"/>
</dbReference>
<feature type="domain" description="C2" evidence="2">
    <location>
        <begin position="144"/>
        <end position="255"/>
    </location>
</feature>
<gene>
    <name evidence="3" type="ORF">BRAA06T25060Z</name>
</gene>
<feature type="repeat" description="RCC1" evidence="1">
    <location>
        <begin position="31"/>
        <end position="83"/>
    </location>
</feature>
<dbReference type="Gene3D" id="2.130.10.30">
    <property type="entry name" value="Regulator of chromosome condensation 1/beta-lactamase-inhibitor protein II"/>
    <property type="match status" value="1"/>
</dbReference>
<dbReference type="Gene3D" id="2.60.40.150">
    <property type="entry name" value="C2 domain"/>
    <property type="match status" value="1"/>
</dbReference>
<dbReference type="InterPro" id="IPR000008">
    <property type="entry name" value="C2_dom"/>
</dbReference>
<evidence type="ECO:0000256" key="1">
    <source>
        <dbReference type="PROSITE-ProRule" id="PRU00235"/>
    </source>
</evidence>
<dbReference type="PROSITE" id="PS50004">
    <property type="entry name" value="C2"/>
    <property type="match status" value="1"/>
</dbReference>
<dbReference type="Pfam" id="PF00168">
    <property type="entry name" value="C2"/>
    <property type="match status" value="1"/>
</dbReference>